<evidence type="ECO:0008006" key="4">
    <source>
        <dbReference type="Google" id="ProtNLM"/>
    </source>
</evidence>
<organism evidence="2 3">
    <name type="scientific">Vibrio tapetis subsp. tapetis</name>
    <dbReference type="NCBI Taxonomy" id="1671868"/>
    <lineage>
        <taxon>Bacteria</taxon>
        <taxon>Pseudomonadati</taxon>
        <taxon>Pseudomonadota</taxon>
        <taxon>Gammaproteobacteria</taxon>
        <taxon>Vibrionales</taxon>
        <taxon>Vibrionaceae</taxon>
        <taxon>Vibrio</taxon>
    </lineage>
</organism>
<dbReference type="EMBL" id="LT960611">
    <property type="protein sequence ID" value="SON49949.1"/>
    <property type="molecule type" value="Genomic_DNA"/>
</dbReference>
<proteinExistence type="predicted"/>
<gene>
    <name evidence="2" type="ORF">VTAP4600_A1970</name>
</gene>
<name>A0A2N8ZDF7_9VIBR</name>
<keyword evidence="1" id="KW-0472">Membrane</keyword>
<protein>
    <recommendedName>
        <fullName evidence="4">VWFA domain-containing protein</fullName>
    </recommendedName>
</protein>
<dbReference type="Proteomes" id="UP000235828">
    <property type="component" value="Chromosome A"/>
</dbReference>
<dbReference type="AlphaFoldDB" id="A0A2N8ZDF7"/>
<accession>A0A2N8ZDF7</accession>
<dbReference type="InterPro" id="IPR036465">
    <property type="entry name" value="vWFA_dom_sf"/>
</dbReference>
<evidence type="ECO:0000256" key="1">
    <source>
        <dbReference type="SAM" id="Phobius"/>
    </source>
</evidence>
<dbReference type="SUPFAM" id="SSF53300">
    <property type="entry name" value="vWA-like"/>
    <property type="match status" value="1"/>
</dbReference>
<keyword evidence="1" id="KW-1133">Transmembrane helix</keyword>
<evidence type="ECO:0000313" key="2">
    <source>
        <dbReference type="EMBL" id="SON49949.1"/>
    </source>
</evidence>
<feature type="transmembrane region" description="Helical" evidence="1">
    <location>
        <begin position="17"/>
        <end position="37"/>
    </location>
</feature>
<dbReference type="KEGG" id="vta:A1970"/>
<keyword evidence="3" id="KW-1185">Reference proteome</keyword>
<dbReference type="RefSeq" id="WP_102522526.1">
    <property type="nucleotide sequence ID" value="NZ_LT960611.1"/>
</dbReference>
<evidence type="ECO:0000313" key="3">
    <source>
        <dbReference type="Proteomes" id="UP000235828"/>
    </source>
</evidence>
<keyword evidence="1" id="KW-0812">Transmembrane</keyword>
<reference evidence="2 3" key="1">
    <citation type="submission" date="2017-10" db="EMBL/GenBank/DDBJ databases">
        <authorList>
            <person name="Banno H."/>
            <person name="Chua N.-H."/>
        </authorList>
    </citation>
    <scope>NUCLEOTIDE SEQUENCE [LARGE SCALE GENOMIC DNA]</scope>
    <source>
        <strain evidence="2">Vibrio tapetis CECT4600</strain>
    </source>
</reference>
<dbReference type="OrthoDB" id="8988761at2"/>
<dbReference type="Gene3D" id="3.40.50.410">
    <property type="entry name" value="von Willebrand factor, type A domain"/>
    <property type="match status" value="2"/>
</dbReference>
<sequence length="481" mass="53422">MKCKCTPSLSKQQGSGTVLMVTFVILMMVMFFVSISATRLVTMQTRLNHSVDAALALVAREGVAVTEAEGQYLVRTFIINNSPVGIRDQAVKTAKQVSINLSNLGYSEQLRLNVSLPIQPFVKDVPVLSAQVSRELLRQYPSTETVLSLDLSSSMSSKLGGGKKPSEIMPDILNDFIDSLTGEVAISKDHHIGLVPYSGYVNVGKAFQDRLITPQSRRVPEGVRPTARMHGYDGDFLHRLGVEGKRSGACVARKPYKLNNPNDILRVPNSARQGFELVINYPGSPFNNDLRQFLIDLNSGFTPDHMLPFIQKGPKLGEFIGSNGSCPSMALMPITDDTLALKDRADDYYPTHVTGGDEGVIWAWRLLDPKWRSTIWPKVNQALKAPKRRVIMFTDGANNKGVTKKRFVTLLSTMCRSLHKQGIKMDAVIFDQGVKRDELQAYRQCAALTGGTFNYVKGDDLGALRMFFARLAIRQYQVRYL</sequence>